<evidence type="ECO:0000256" key="4">
    <source>
        <dbReference type="ARBA" id="ARBA00022475"/>
    </source>
</evidence>
<dbReference type="PROSITE" id="PS50850">
    <property type="entry name" value="MFS"/>
    <property type="match status" value="1"/>
</dbReference>
<dbReference type="Pfam" id="PF07690">
    <property type="entry name" value="MFS_1"/>
    <property type="match status" value="1"/>
</dbReference>
<dbReference type="InterPro" id="IPR011701">
    <property type="entry name" value="MFS"/>
</dbReference>
<evidence type="ECO:0000256" key="2">
    <source>
        <dbReference type="ARBA" id="ARBA00008335"/>
    </source>
</evidence>
<keyword evidence="7 8" id="KW-0472">Membrane</keyword>
<dbReference type="InterPro" id="IPR036259">
    <property type="entry name" value="MFS_trans_sf"/>
</dbReference>
<organism evidence="10 11">
    <name type="scientific">Brachybacterium massiliense</name>
    <dbReference type="NCBI Taxonomy" id="1755098"/>
    <lineage>
        <taxon>Bacteria</taxon>
        <taxon>Bacillati</taxon>
        <taxon>Actinomycetota</taxon>
        <taxon>Actinomycetes</taxon>
        <taxon>Micrococcales</taxon>
        <taxon>Dermabacteraceae</taxon>
        <taxon>Brachybacterium</taxon>
    </lineage>
</organism>
<accession>A0A921SWD6</accession>
<dbReference type="AlphaFoldDB" id="A0A921SWD6"/>
<comment type="caution">
    <text evidence="10">The sequence shown here is derived from an EMBL/GenBank/DDBJ whole genome shotgun (WGS) entry which is preliminary data.</text>
</comment>
<evidence type="ECO:0000256" key="8">
    <source>
        <dbReference type="SAM" id="Phobius"/>
    </source>
</evidence>
<keyword evidence="6 8" id="KW-1133">Transmembrane helix</keyword>
<keyword evidence="4" id="KW-1003">Cell membrane</keyword>
<dbReference type="EMBL" id="DYUE01000053">
    <property type="protein sequence ID" value="HJG90459.1"/>
    <property type="molecule type" value="Genomic_DNA"/>
</dbReference>
<evidence type="ECO:0000256" key="1">
    <source>
        <dbReference type="ARBA" id="ARBA00004651"/>
    </source>
</evidence>
<evidence type="ECO:0000313" key="10">
    <source>
        <dbReference type="EMBL" id="HJG90459.1"/>
    </source>
</evidence>
<dbReference type="PANTHER" id="PTHR43271">
    <property type="entry name" value="BLL2771 PROTEIN"/>
    <property type="match status" value="1"/>
</dbReference>
<evidence type="ECO:0000256" key="5">
    <source>
        <dbReference type="ARBA" id="ARBA00022692"/>
    </source>
</evidence>
<evidence type="ECO:0000259" key="9">
    <source>
        <dbReference type="PROSITE" id="PS50850"/>
    </source>
</evidence>
<keyword evidence="3" id="KW-0813">Transport</keyword>
<reference evidence="10" key="1">
    <citation type="journal article" date="2021" name="PeerJ">
        <title>Extensive microbial diversity within the chicken gut microbiome revealed by metagenomics and culture.</title>
        <authorList>
            <person name="Gilroy R."/>
            <person name="Ravi A."/>
            <person name="Getino M."/>
            <person name="Pursley I."/>
            <person name="Horton D.L."/>
            <person name="Alikhan N.F."/>
            <person name="Baker D."/>
            <person name="Gharbi K."/>
            <person name="Hall N."/>
            <person name="Watson M."/>
            <person name="Adriaenssens E.M."/>
            <person name="Foster-Nyarko E."/>
            <person name="Jarju S."/>
            <person name="Secka A."/>
            <person name="Antonio M."/>
            <person name="Oren A."/>
            <person name="Chaudhuri R.R."/>
            <person name="La Ragione R."/>
            <person name="Hildebrand F."/>
            <person name="Pallen M.J."/>
        </authorList>
    </citation>
    <scope>NUCLEOTIDE SEQUENCE</scope>
    <source>
        <strain evidence="10">ChiGjej5B5-22894</strain>
    </source>
</reference>
<evidence type="ECO:0000256" key="3">
    <source>
        <dbReference type="ARBA" id="ARBA00022448"/>
    </source>
</evidence>
<dbReference type="InterPro" id="IPR020846">
    <property type="entry name" value="MFS_dom"/>
</dbReference>
<proteinExistence type="inferred from homology"/>
<dbReference type="Proteomes" id="UP000742460">
    <property type="component" value="Unassembled WGS sequence"/>
</dbReference>
<dbReference type="GO" id="GO:0005886">
    <property type="term" value="C:plasma membrane"/>
    <property type="evidence" value="ECO:0007669"/>
    <property type="project" value="UniProtKB-SubCell"/>
</dbReference>
<name>A0A921SWD6_9MICO</name>
<reference evidence="10" key="2">
    <citation type="submission" date="2021-09" db="EMBL/GenBank/DDBJ databases">
        <authorList>
            <person name="Gilroy R."/>
        </authorList>
    </citation>
    <scope>NUCLEOTIDE SEQUENCE</scope>
    <source>
        <strain evidence="10">ChiGjej5B5-22894</strain>
    </source>
</reference>
<comment type="subcellular location">
    <subcellularLocation>
        <location evidence="1">Cell membrane</location>
        <topology evidence="1">Multi-pass membrane protein</topology>
    </subcellularLocation>
</comment>
<feature type="transmembrane region" description="Helical" evidence="8">
    <location>
        <begin position="56"/>
        <end position="76"/>
    </location>
</feature>
<comment type="similarity">
    <text evidence="2">Belongs to the major facilitator superfamily.</text>
</comment>
<evidence type="ECO:0000256" key="6">
    <source>
        <dbReference type="ARBA" id="ARBA00022989"/>
    </source>
</evidence>
<dbReference type="Gene3D" id="1.20.1250.20">
    <property type="entry name" value="MFS general substrate transporter like domains"/>
    <property type="match status" value="1"/>
</dbReference>
<dbReference type="PANTHER" id="PTHR43271:SF1">
    <property type="entry name" value="INNER MEMBRANE TRANSPORT PROTEIN YNFM"/>
    <property type="match status" value="1"/>
</dbReference>
<gene>
    <name evidence="10" type="ORF">K8V81_01910</name>
</gene>
<dbReference type="SUPFAM" id="SSF103473">
    <property type="entry name" value="MFS general substrate transporter"/>
    <property type="match status" value="1"/>
</dbReference>
<keyword evidence="5 8" id="KW-0812">Transmembrane</keyword>
<evidence type="ECO:0000256" key="7">
    <source>
        <dbReference type="ARBA" id="ARBA00023136"/>
    </source>
</evidence>
<feature type="domain" description="Major facilitator superfamily (MFS) profile" evidence="9">
    <location>
        <begin position="1"/>
        <end position="100"/>
    </location>
</feature>
<protein>
    <submittedName>
        <fullName evidence="10">MFS transporter</fullName>
    </submittedName>
</protein>
<evidence type="ECO:0000313" key="11">
    <source>
        <dbReference type="Proteomes" id="UP000742460"/>
    </source>
</evidence>
<dbReference type="GO" id="GO:0022857">
    <property type="term" value="F:transmembrane transporter activity"/>
    <property type="evidence" value="ECO:0007669"/>
    <property type="project" value="InterPro"/>
</dbReference>
<sequence length="100" mass="10115">MSGGDPIPGHALGSPAYRRMQLALVCAGIACFAQLYSPQGILQLISADLGIGPEQAALTVSAATAGLALAVMPWSFVGDRLGRRPAMILAVIAATVLALA</sequence>
<feature type="non-terminal residue" evidence="10">
    <location>
        <position position="100"/>
    </location>
</feature>